<dbReference type="InterPro" id="IPR043502">
    <property type="entry name" value="DNA/RNA_pol_sf"/>
</dbReference>
<sequence length="266" mass="30353">MAVKLDIEQDYDSMGWSALQQILVWYGFPLGFSGFVMECVLNVRFAIILNGKKLRWIEACSGFRQGCPLSPYLFIMCAQLLSNAIVQRGHSLGIQMASKGPRITHLLYADDVLIFSQATCGLARKMMKIIEDFCKWTGFRVNSNKSQILFGKAVDRANKKKLTRILSFKSVNYWKYLGIKMSLKRLKVADFQDLLAQVMEKLNVWGKKNLSLGGRIVLLKSSLLTLPNFVIMHLVVPKKVLQEIEKLCRNFVWHKSNGERGLHYVA</sequence>
<feature type="transmembrane region" description="Helical" evidence="1">
    <location>
        <begin position="23"/>
        <end position="47"/>
    </location>
</feature>
<keyword evidence="1" id="KW-0472">Membrane</keyword>
<dbReference type="PROSITE" id="PS50878">
    <property type="entry name" value="RT_POL"/>
    <property type="match status" value="1"/>
</dbReference>
<dbReference type="Pfam" id="PF00078">
    <property type="entry name" value="RVT_1"/>
    <property type="match status" value="1"/>
</dbReference>
<name>A0A2I0VSH9_9ASPA</name>
<gene>
    <name evidence="3" type="ORF">MA16_Dca009604</name>
</gene>
<organism evidence="3 4">
    <name type="scientific">Dendrobium catenatum</name>
    <dbReference type="NCBI Taxonomy" id="906689"/>
    <lineage>
        <taxon>Eukaryota</taxon>
        <taxon>Viridiplantae</taxon>
        <taxon>Streptophyta</taxon>
        <taxon>Embryophyta</taxon>
        <taxon>Tracheophyta</taxon>
        <taxon>Spermatophyta</taxon>
        <taxon>Magnoliopsida</taxon>
        <taxon>Liliopsida</taxon>
        <taxon>Asparagales</taxon>
        <taxon>Orchidaceae</taxon>
        <taxon>Epidendroideae</taxon>
        <taxon>Malaxideae</taxon>
        <taxon>Dendrobiinae</taxon>
        <taxon>Dendrobium</taxon>
    </lineage>
</organism>
<feature type="domain" description="Reverse transcriptase" evidence="2">
    <location>
        <begin position="1"/>
        <end position="181"/>
    </location>
</feature>
<evidence type="ECO:0000259" key="2">
    <source>
        <dbReference type="PROSITE" id="PS50878"/>
    </source>
</evidence>
<protein>
    <submittedName>
        <fullName evidence="3">Putative mitochondrial protein</fullName>
    </submittedName>
</protein>
<dbReference type="InterPro" id="IPR000477">
    <property type="entry name" value="RT_dom"/>
</dbReference>
<dbReference type="PANTHER" id="PTHR33116">
    <property type="entry name" value="REVERSE TRANSCRIPTASE ZINC-BINDING DOMAIN-CONTAINING PROTEIN-RELATED-RELATED"/>
    <property type="match status" value="1"/>
</dbReference>
<keyword evidence="1" id="KW-1133">Transmembrane helix</keyword>
<dbReference type="PANTHER" id="PTHR33116:SF78">
    <property type="entry name" value="OS12G0587133 PROTEIN"/>
    <property type="match status" value="1"/>
</dbReference>
<evidence type="ECO:0000313" key="4">
    <source>
        <dbReference type="Proteomes" id="UP000233837"/>
    </source>
</evidence>
<dbReference type="STRING" id="906689.A0A2I0VSH9"/>
<dbReference type="SUPFAM" id="SSF56672">
    <property type="entry name" value="DNA/RNA polymerases"/>
    <property type="match status" value="1"/>
</dbReference>
<proteinExistence type="predicted"/>
<reference evidence="3 4" key="1">
    <citation type="journal article" date="2016" name="Sci. Rep.">
        <title>The Dendrobium catenatum Lindl. genome sequence provides insights into polysaccharide synthase, floral development and adaptive evolution.</title>
        <authorList>
            <person name="Zhang G.Q."/>
            <person name="Xu Q."/>
            <person name="Bian C."/>
            <person name="Tsai W.C."/>
            <person name="Yeh C.M."/>
            <person name="Liu K.W."/>
            <person name="Yoshida K."/>
            <person name="Zhang L.S."/>
            <person name="Chang S.B."/>
            <person name="Chen F."/>
            <person name="Shi Y."/>
            <person name="Su Y.Y."/>
            <person name="Zhang Y.Q."/>
            <person name="Chen L.J."/>
            <person name="Yin Y."/>
            <person name="Lin M."/>
            <person name="Huang H."/>
            <person name="Deng H."/>
            <person name="Wang Z.W."/>
            <person name="Zhu S.L."/>
            <person name="Zhao X."/>
            <person name="Deng C."/>
            <person name="Niu S.C."/>
            <person name="Huang J."/>
            <person name="Wang M."/>
            <person name="Liu G.H."/>
            <person name="Yang H.J."/>
            <person name="Xiao X.J."/>
            <person name="Hsiao Y.Y."/>
            <person name="Wu W.L."/>
            <person name="Chen Y.Y."/>
            <person name="Mitsuda N."/>
            <person name="Ohme-Takagi M."/>
            <person name="Luo Y.B."/>
            <person name="Van de Peer Y."/>
            <person name="Liu Z.J."/>
        </authorList>
    </citation>
    <scope>NUCLEOTIDE SEQUENCE [LARGE SCALE GENOMIC DNA]</scope>
    <source>
        <tissue evidence="3">The whole plant</tissue>
    </source>
</reference>
<dbReference type="AlphaFoldDB" id="A0A2I0VSH9"/>
<evidence type="ECO:0000256" key="1">
    <source>
        <dbReference type="SAM" id="Phobius"/>
    </source>
</evidence>
<keyword evidence="4" id="KW-1185">Reference proteome</keyword>
<dbReference type="Proteomes" id="UP000233837">
    <property type="component" value="Unassembled WGS sequence"/>
</dbReference>
<keyword evidence="1" id="KW-0812">Transmembrane</keyword>
<dbReference type="EMBL" id="KZ503270">
    <property type="protein sequence ID" value="PKU66362.1"/>
    <property type="molecule type" value="Genomic_DNA"/>
</dbReference>
<accession>A0A2I0VSH9</accession>
<evidence type="ECO:0000313" key="3">
    <source>
        <dbReference type="EMBL" id="PKU66362.1"/>
    </source>
</evidence>
<reference evidence="3 4" key="2">
    <citation type="journal article" date="2017" name="Nature">
        <title>The Apostasia genome and the evolution of orchids.</title>
        <authorList>
            <person name="Zhang G.Q."/>
            <person name="Liu K.W."/>
            <person name="Li Z."/>
            <person name="Lohaus R."/>
            <person name="Hsiao Y.Y."/>
            <person name="Niu S.C."/>
            <person name="Wang J.Y."/>
            <person name="Lin Y.C."/>
            <person name="Xu Q."/>
            <person name="Chen L.J."/>
            <person name="Yoshida K."/>
            <person name="Fujiwara S."/>
            <person name="Wang Z.W."/>
            <person name="Zhang Y.Q."/>
            <person name="Mitsuda N."/>
            <person name="Wang M."/>
            <person name="Liu G.H."/>
            <person name="Pecoraro L."/>
            <person name="Huang H.X."/>
            <person name="Xiao X.J."/>
            <person name="Lin M."/>
            <person name="Wu X.Y."/>
            <person name="Wu W.L."/>
            <person name="Chen Y.Y."/>
            <person name="Chang S.B."/>
            <person name="Sakamoto S."/>
            <person name="Ohme-Takagi M."/>
            <person name="Yagi M."/>
            <person name="Zeng S.J."/>
            <person name="Shen C.Y."/>
            <person name="Yeh C.M."/>
            <person name="Luo Y.B."/>
            <person name="Tsai W.C."/>
            <person name="Van de Peer Y."/>
            <person name="Liu Z.J."/>
        </authorList>
    </citation>
    <scope>NUCLEOTIDE SEQUENCE [LARGE SCALE GENOMIC DNA]</scope>
    <source>
        <tissue evidence="3">The whole plant</tissue>
    </source>
</reference>